<evidence type="ECO:0000256" key="2">
    <source>
        <dbReference type="SAM" id="Phobius"/>
    </source>
</evidence>
<keyword evidence="2" id="KW-0472">Membrane</keyword>
<dbReference type="EMBL" id="OC007986">
    <property type="protein sequence ID" value="CAD7266934.1"/>
    <property type="molecule type" value="Genomic_DNA"/>
</dbReference>
<dbReference type="SUPFAM" id="SSF51126">
    <property type="entry name" value="Pectin lyase-like"/>
    <property type="match status" value="1"/>
</dbReference>
<dbReference type="AlphaFoldDB" id="A0A7R9B637"/>
<evidence type="ECO:0000256" key="1">
    <source>
        <dbReference type="SAM" id="MobiDB-lite"/>
    </source>
</evidence>
<feature type="region of interest" description="Disordered" evidence="1">
    <location>
        <begin position="727"/>
        <end position="747"/>
    </location>
</feature>
<protein>
    <submittedName>
        <fullName evidence="3">Uncharacterized protein</fullName>
    </submittedName>
</protein>
<reference evidence="3" key="1">
    <citation type="submission" date="2020-11" db="EMBL/GenBank/DDBJ databases">
        <authorList>
            <person name="Tran Van P."/>
        </authorList>
    </citation>
    <scope>NUCLEOTIDE SEQUENCE</scope>
</reference>
<gene>
    <name evidence="3" type="ORF">TSIB3V08_LOCUS10948</name>
</gene>
<keyword evidence="2" id="KW-1133">Transmembrane helix</keyword>
<dbReference type="InterPro" id="IPR011050">
    <property type="entry name" value="Pectin_lyase_fold/virulence"/>
</dbReference>
<sequence>MLPWYIMPLMLQVVELGPGSIPGEVIELEVSRARELRLLSGVFSRVRDLQRVRLCHVGRLVVRRHAFLDLAAKHHILEVLDCGSAVLETQAFHGVRGPLSALVSRCGHVVLQGGAFSWVLSLTLKDVPRLELSQHAFSFEPPGIMRHGPATTVLLQNVILAEMPPSTFPSSAAEVRLVDVEVRSVRRDAFCAMTLFSIVMVNSSLHVLEEGAFSERTFVESLELDGLRVRELRSGAVLAAINNLTVHHSRISDVLGGAINITVASARLTDNIFDNIRTGGVTLKNWNKVRIDDNTFRSLEHDPFIIPFQPLSGVQSYELSFSANDILDFGPGALRFTAELSSSGLPALSVRLHDNRFSKPCRCDLVSWVREVIVGERGSSNELYNSSFCAVDALLARCFKVPEGQISMRNFTELVCGSEEAIVCEERSRKDPVFMDGSLGDSFESELDKEKKVLGLIFATVVCCILVILLVTTALWLRREGYLARARLMLLPLMSRLCREGGLVAATSVTRLSMREYAELQQDQQLRTETTACEDRWTQTLPEELTQELLQSLREKLDDPEKYSEARDMIEHLYDLIKVEESCHNNNTPSTSRVDPGEGRDENLYDVILPVLGPRKATCSVGTRAPSPDKLLPVASYAEQRRRAPTLMTEYLEPQDREHHVYTELTAVRTPSRPLSFLRQLGQIVGHSEKPPICEYAEPTDATTPSISQHDDHTFIQRSGTEIPAGIFSGGVSTRGRADKERRPASPRLCQERPTCVTVTMRTFWFLQNMYRDRPLALSEFLCEAVGLERDQLSLVRTVEELLGWYGSLAGSPWRPRAHLCRKHRLSLCVEIGRSLGNTGCLRMARYSSPMASLVLTDSTQLTPDSQHLATAHDDRFTIPAATAHDDRFTIPAATAHDDRFTIPAATAHDDRFTIPAAAAHDDRFTTPATTAHDDRFTIPTATAHDDRFTIPTATAHDDRFTTPAATAHDGRFTTPAATAHDGRFTTPAATAHDDRCSLIRAIRCTPRQEPTNDCIQSLLAAVSLPERRLEPCPDAGPRGVGPLPHLKTCDPGSWGEVGCNVGGRRTLSKTMADLNRNRKSAILVATLFEYVMTSGTVLEPIVLNQGRNCFRAVALNQERNCLPTSGYQPAQELSKGQFHSQIYAGTVSKLVVLNQRRNCLQASGSQPTQELSPS</sequence>
<dbReference type="InterPro" id="IPR032675">
    <property type="entry name" value="LRR_dom_sf"/>
</dbReference>
<name>A0A7R9B637_TIMSH</name>
<organism evidence="3">
    <name type="scientific">Timema shepardi</name>
    <name type="common">Walking stick</name>
    <dbReference type="NCBI Taxonomy" id="629360"/>
    <lineage>
        <taxon>Eukaryota</taxon>
        <taxon>Metazoa</taxon>
        <taxon>Ecdysozoa</taxon>
        <taxon>Arthropoda</taxon>
        <taxon>Hexapoda</taxon>
        <taxon>Insecta</taxon>
        <taxon>Pterygota</taxon>
        <taxon>Neoptera</taxon>
        <taxon>Polyneoptera</taxon>
        <taxon>Phasmatodea</taxon>
        <taxon>Timematodea</taxon>
        <taxon>Timematoidea</taxon>
        <taxon>Timematidae</taxon>
        <taxon>Timema</taxon>
    </lineage>
</organism>
<keyword evidence="2" id="KW-0812">Transmembrane</keyword>
<dbReference type="Gene3D" id="3.80.10.10">
    <property type="entry name" value="Ribonuclease Inhibitor"/>
    <property type="match status" value="1"/>
</dbReference>
<accession>A0A7R9B637</accession>
<proteinExistence type="predicted"/>
<feature type="transmembrane region" description="Helical" evidence="2">
    <location>
        <begin position="453"/>
        <end position="477"/>
    </location>
</feature>
<evidence type="ECO:0000313" key="3">
    <source>
        <dbReference type="EMBL" id="CAD7266934.1"/>
    </source>
</evidence>